<gene>
    <name evidence="6" type="ORF">HMPREF9440_00613</name>
</gene>
<dbReference type="InterPro" id="IPR000847">
    <property type="entry name" value="LysR_HTH_N"/>
</dbReference>
<evidence type="ECO:0000256" key="2">
    <source>
        <dbReference type="ARBA" id="ARBA00023015"/>
    </source>
</evidence>
<dbReference type="RefSeq" id="WP_008541203.1">
    <property type="nucleotide sequence ID" value="NZ_JH604898.1"/>
</dbReference>
<dbReference type="AlphaFoldDB" id="H3KD08"/>
<dbReference type="PATRIC" id="fig|762967.3.peg.500"/>
<name>H3KD08_9BURK</name>
<keyword evidence="4" id="KW-0804">Transcription</keyword>
<evidence type="ECO:0000313" key="7">
    <source>
        <dbReference type="Proteomes" id="UP000004956"/>
    </source>
</evidence>
<dbReference type="PANTHER" id="PTHR30118:SF15">
    <property type="entry name" value="TRANSCRIPTIONAL REGULATORY PROTEIN"/>
    <property type="match status" value="1"/>
</dbReference>
<reference evidence="6 7" key="1">
    <citation type="submission" date="2011-11" db="EMBL/GenBank/DDBJ databases">
        <authorList>
            <person name="Weinstock G."/>
            <person name="Sodergren E."/>
            <person name="Clifton S."/>
            <person name="Fulton L."/>
            <person name="Fulton B."/>
            <person name="Courtney L."/>
            <person name="Fronick C."/>
            <person name="Harrison M."/>
            <person name="Strong C."/>
            <person name="Farmer C."/>
            <person name="Delahaunty K."/>
            <person name="Markovic C."/>
            <person name="Hall O."/>
            <person name="Minx P."/>
            <person name="Tomlinson C."/>
            <person name="Mitreva M."/>
            <person name="Hou S."/>
            <person name="Chen J."/>
            <person name="Wollam A."/>
            <person name="Pepin K.H."/>
            <person name="Johnson M."/>
            <person name="Bhonagiri V."/>
            <person name="Zhang X."/>
            <person name="Suruliraj S."/>
            <person name="Warren W."/>
            <person name="Chinwalla A."/>
            <person name="Mardis E.R."/>
            <person name="Wilson R.K."/>
        </authorList>
    </citation>
    <scope>NUCLEOTIDE SEQUENCE [LARGE SCALE GENOMIC DNA]</scope>
    <source>
        <strain evidence="6 7">YIT 11816</strain>
    </source>
</reference>
<keyword evidence="3" id="KW-0238">DNA-binding</keyword>
<dbReference type="Gene3D" id="3.40.190.10">
    <property type="entry name" value="Periplasmic binding protein-like II"/>
    <property type="match status" value="2"/>
</dbReference>
<evidence type="ECO:0000256" key="4">
    <source>
        <dbReference type="ARBA" id="ARBA00023163"/>
    </source>
</evidence>
<dbReference type="Pfam" id="PF00126">
    <property type="entry name" value="HTH_1"/>
    <property type="match status" value="1"/>
</dbReference>
<evidence type="ECO:0000256" key="1">
    <source>
        <dbReference type="ARBA" id="ARBA00009437"/>
    </source>
</evidence>
<dbReference type="SUPFAM" id="SSF46785">
    <property type="entry name" value="Winged helix' DNA-binding domain"/>
    <property type="match status" value="1"/>
</dbReference>
<proteinExistence type="inferred from homology"/>
<dbReference type="HOGENOM" id="CLU_039613_39_0_4"/>
<keyword evidence="7" id="KW-1185">Reference proteome</keyword>
<dbReference type="InterPro" id="IPR036388">
    <property type="entry name" value="WH-like_DNA-bd_sf"/>
</dbReference>
<dbReference type="Proteomes" id="UP000004956">
    <property type="component" value="Unassembled WGS sequence"/>
</dbReference>
<evidence type="ECO:0000313" key="6">
    <source>
        <dbReference type="EMBL" id="EHY32004.1"/>
    </source>
</evidence>
<dbReference type="Pfam" id="PF03466">
    <property type="entry name" value="LysR_substrate"/>
    <property type="match status" value="1"/>
</dbReference>
<dbReference type="GO" id="GO:0003677">
    <property type="term" value="F:DNA binding"/>
    <property type="evidence" value="ECO:0007669"/>
    <property type="project" value="UniProtKB-KW"/>
</dbReference>
<dbReference type="SUPFAM" id="SSF53850">
    <property type="entry name" value="Periplasmic binding protein-like II"/>
    <property type="match status" value="1"/>
</dbReference>
<dbReference type="InterPro" id="IPR036390">
    <property type="entry name" value="WH_DNA-bd_sf"/>
</dbReference>
<dbReference type="STRING" id="762967.HMPREF9440_00613"/>
<dbReference type="Gene3D" id="1.10.10.10">
    <property type="entry name" value="Winged helix-like DNA-binding domain superfamily/Winged helix DNA-binding domain"/>
    <property type="match status" value="1"/>
</dbReference>
<organism evidence="6 7">
    <name type="scientific">Sutterella parvirubra YIT 11816</name>
    <dbReference type="NCBI Taxonomy" id="762967"/>
    <lineage>
        <taxon>Bacteria</taxon>
        <taxon>Pseudomonadati</taxon>
        <taxon>Pseudomonadota</taxon>
        <taxon>Betaproteobacteria</taxon>
        <taxon>Burkholderiales</taxon>
        <taxon>Sutterellaceae</taxon>
        <taxon>Sutterella</taxon>
    </lineage>
</organism>
<dbReference type="PANTHER" id="PTHR30118">
    <property type="entry name" value="HTH-TYPE TRANSCRIPTIONAL REGULATOR LEUO-RELATED"/>
    <property type="match status" value="1"/>
</dbReference>
<sequence length="316" mass="34981">MQISKSQMRTEDLDVRTLRLLVSVLETRSLSAAAAALGVSAGTASKLLQKARDAFGDALFVRSGGQMTPTERMGRLAGRLESALALIEGITAPDEPFSPATAKATITVAGADNAVLTLLQPTIGAFFREAPNLKFSVEPMGNDMLERLRSGQTDMGLVMDESLHLGPTFRQRVLVNSHHVLLVRKGHPLQALARDRELVPEDLDRFPRIGIMMAKPSGGFREILDTFDHADNHQLKMPHFLAAAFFLKDTDYWITLPKETAERLTHMDDFVILRDPVHGTLPWRPTLIWHERTDGSPLHQWVRSKIVEAAGRLAAK</sequence>
<evidence type="ECO:0000259" key="5">
    <source>
        <dbReference type="PROSITE" id="PS50931"/>
    </source>
</evidence>
<dbReference type="InterPro" id="IPR050389">
    <property type="entry name" value="LysR-type_TF"/>
</dbReference>
<feature type="domain" description="HTH lysR-type" evidence="5">
    <location>
        <begin position="13"/>
        <end position="70"/>
    </location>
</feature>
<dbReference type="EMBL" id="AFBQ01000075">
    <property type="protein sequence ID" value="EHY32004.1"/>
    <property type="molecule type" value="Genomic_DNA"/>
</dbReference>
<comment type="caution">
    <text evidence="6">The sequence shown here is derived from an EMBL/GenBank/DDBJ whole genome shotgun (WGS) entry which is preliminary data.</text>
</comment>
<dbReference type="InterPro" id="IPR005119">
    <property type="entry name" value="LysR_subst-bd"/>
</dbReference>
<accession>H3KD08</accession>
<evidence type="ECO:0000256" key="3">
    <source>
        <dbReference type="ARBA" id="ARBA00023125"/>
    </source>
</evidence>
<comment type="similarity">
    <text evidence="1">Belongs to the LysR transcriptional regulatory family.</text>
</comment>
<dbReference type="GO" id="GO:0003700">
    <property type="term" value="F:DNA-binding transcription factor activity"/>
    <property type="evidence" value="ECO:0007669"/>
    <property type="project" value="InterPro"/>
</dbReference>
<dbReference type="OrthoDB" id="8583877at2"/>
<keyword evidence="2" id="KW-0805">Transcription regulation</keyword>
<dbReference type="PROSITE" id="PS50931">
    <property type="entry name" value="HTH_LYSR"/>
    <property type="match status" value="1"/>
</dbReference>
<protein>
    <submittedName>
        <fullName evidence="6">Transcriptional regulator, LysR family</fullName>
    </submittedName>
</protein>